<dbReference type="GO" id="GO:0045454">
    <property type="term" value="P:cell redox homeostasis"/>
    <property type="evidence" value="ECO:0007669"/>
    <property type="project" value="TreeGrafter"/>
</dbReference>
<dbReference type="InterPro" id="IPR013740">
    <property type="entry name" value="Redoxin"/>
</dbReference>
<reference evidence="8 9" key="1">
    <citation type="submission" date="2019-03" db="EMBL/GenBank/DDBJ databases">
        <title>Genomic Encyclopedia of Type Strains, Phase IV (KMG-IV): sequencing the most valuable type-strain genomes for metagenomic binning, comparative biology and taxonomic classification.</title>
        <authorList>
            <person name="Goeker M."/>
        </authorList>
    </citation>
    <scope>NUCLEOTIDE SEQUENCE [LARGE SCALE GENOMIC DNA]</scope>
    <source>
        <strain evidence="8 9">DSM 5604</strain>
    </source>
</reference>
<dbReference type="InterPro" id="IPR037944">
    <property type="entry name" value="PRX5-like"/>
</dbReference>
<keyword evidence="3 6" id="KW-0560">Oxidoreductase</keyword>
<dbReference type="OrthoDB" id="9800621at2"/>
<dbReference type="InterPro" id="IPR036249">
    <property type="entry name" value="Thioredoxin-like_sf"/>
</dbReference>
<proteinExistence type="inferred from homology"/>
<sequence length="160" mass="17338">MSVQIGDMLPYGSFLVMGENGPQEVNVTEFFADKTVILFAVPGAFTPTCSARHLPGYVEHYQAFKEQGVDDIVCLSVNDVFVMNAWGQAHGAGNIVMAADNSAELTTALGLELEIATAQMGLRSRRYAMLVINGVIQQLWLEEPGEFGISSAEHVLEQVS</sequence>
<keyword evidence="1 6" id="KW-0575">Peroxidase</keyword>
<keyword evidence="2 6" id="KW-0049">Antioxidant</keyword>
<dbReference type="GO" id="GO:0042744">
    <property type="term" value="P:hydrogen peroxide catabolic process"/>
    <property type="evidence" value="ECO:0007669"/>
    <property type="project" value="TreeGrafter"/>
</dbReference>
<evidence type="ECO:0000259" key="7">
    <source>
        <dbReference type="PROSITE" id="PS51352"/>
    </source>
</evidence>
<dbReference type="PROSITE" id="PS51352">
    <property type="entry name" value="THIOREDOXIN_2"/>
    <property type="match status" value="1"/>
</dbReference>
<evidence type="ECO:0000256" key="6">
    <source>
        <dbReference type="RuleBase" id="RU366011"/>
    </source>
</evidence>
<feature type="active site" description="Cysteine sulfenic acid (-SOH) intermediate" evidence="5">
    <location>
        <position position="49"/>
    </location>
</feature>
<evidence type="ECO:0000256" key="5">
    <source>
        <dbReference type="PIRSR" id="PIRSR637944-1"/>
    </source>
</evidence>
<dbReference type="RefSeq" id="WP_133565074.1">
    <property type="nucleotide sequence ID" value="NZ_SNZA01000007.1"/>
</dbReference>
<dbReference type="FunFam" id="3.40.30.10:FF:000020">
    <property type="entry name" value="Peroxiredoxin"/>
    <property type="match status" value="1"/>
</dbReference>
<keyword evidence="9" id="KW-1185">Reference proteome</keyword>
<evidence type="ECO:0000256" key="4">
    <source>
        <dbReference type="ARBA" id="ARBA00023284"/>
    </source>
</evidence>
<dbReference type="GO" id="GO:0008379">
    <property type="term" value="F:thioredoxin peroxidase activity"/>
    <property type="evidence" value="ECO:0007669"/>
    <property type="project" value="InterPro"/>
</dbReference>
<dbReference type="AlphaFoldDB" id="A0A4R6X0P8"/>
<evidence type="ECO:0000313" key="8">
    <source>
        <dbReference type="EMBL" id="TDR05928.1"/>
    </source>
</evidence>
<feature type="domain" description="Thioredoxin" evidence="7">
    <location>
        <begin position="3"/>
        <end position="160"/>
    </location>
</feature>
<dbReference type="CDD" id="cd03013">
    <property type="entry name" value="PRX5_like"/>
    <property type="match status" value="1"/>
</dbReference>
<keyword evidence="4 6" id="KW-0676">Redox-active center</keyword>
<dbReference type="InterPro" id="IPR013766">
    <property type="entry name" value="Thioredoxin_domain"/>
</dbReference>
<dbReference type="EMBL" id="SNZA01000007">
    <property type="protein sequence ID" value="TDR05928.1"/>
    <property type="molecule type" value="Genomic_DNA"/>
</dbReference>
<evidence type="ECO:0000256" key="1">
    <source>
        <dbReference type="ARBA" id="ARBA00022559"/>
    </source>
</evidence>
<dbReference type="PANTHER" id="PTHR10430">
    <property type="entry name" value="PEROXIREDOXIN"/>
    <property type="match status" value="1"/>
</dbReference>
<dbReference type="EC" id="1.11.1.27" evidence="6"/>
<organism evidence="8 9">
    <name type="scientific">Marinomonas communis</name>
    <dbReference type="NCBI Taxonomy" id="28254"/>
    <lineage>
        <taxon>Bacteria</taxon>
        <taxon>Pseudomonadati</taxon>
        <taxon>Pseudomonadota</taxon>
        <taxon>Gammaproteobacteria</taxon>
        <taxon>Oceanospirillales</taxon>
        <taxon>Oceanospirillaceae</taxon>
        <taxon>Marinomonas</taxon>
    </lineage>
</organism>
<comment type="catalytic activity">
    <reaction evidence="6">
        <text>a hydroperoxide + 2 glutathione = an alcohol + glutathione disulfide + H2O</text>
        <dbReference type="Rhea" id="RHEA:62632"/>
        <dbReference type="ChEBI" id="CHEBI:15377"/>
        <dbReference type="ChEBI" id="CHEBI:30879"/>
        <dbReference type="ChEBI" id="CHEBI:35924"/>
        <dbReference type="ChEBI" id="CHEBI:57925"/>
        <dbReference type="ChEBI" id="CHEBI:58297"/>
        <dbReference type="EC" id="1.11.1.27"/>
    </reaction>
</comment>
<comment type="function">
    <text evidence="6">Thiol-specific peroxidase that catalyzes the reduction of hydrogen peroxide and organic hydroperoxides to water and alcohols, respectively. Plays a role in cell protection against oxidative stress by detoxifying peroxides.</text>
</comment>
<dbReference type="GO" id="GO:0034599">
    <property type="term" value="P:cellular response to oxidative stress"/>
    <property type="evidence" value="ECO:0007669"/>
    <property type="project" value="InterPro"/>
</dbReference>
<name>A0A4R6X0P8_9GAMM</name>
<dbReference type="SUPFAM" id="SSF52833">
    <property type="entry name" value="Thioredoxin-like"/>
    <property type="match status" value="1"/>
</dbReference>
<comment type="caution">
    <text evidence="8">The sequence shown here is derived from an EMBL/GenBank/DDBJ whole genome shotgun (WGS) entry which is preliminary data.</text>
</comment>
<evidence type="ECO:0000256" key="3">
    <source>
        <dbReference type="ARBA" id="ARBA00023002"/>
    </source>
</evidence>
<dbReference type="GO" id="GO:0005737">
    <property type="term" value="C:cytoplasm"/>
    <property type="evidence" value="ECO:0007669"/>
    <property type="project" value="TreeGrafter"/>
</dbReference>
<protein>
    <recommendedName>
        <fullName evidence="6">Glutathione-dependent peroxiredoxin</fullName>
        <ecNumber evidence="6">1.11.1.27</ecNumber>
    </recommendedName>
</protein>
<dbReference type="Pfam" id="PF08534">
    <property type="entry name" value="Redoxin"/>
    <property type="match status" value="1"/>
</dbReference>
<gene>
    <name evidence="8" type="ORF">C8D85_3464</name>
</gene>
<accession>A0A4R6X0P8</accession>
<evidence type="ECO:0000256" key="2">
    <source>
        <dbReference type="ARBA" id="ARBA00022862"/>
    </source>
</evidence>
<evidence type="ECO:0000313" key="9">
    <source>
        <dbReference type="Proteomes" id="UP000295729"/>
    </source>
</evidence>
<dbReference type="PANTHER" id="PTHR10430:SF16">
    <property type="entry name" value="PEROXIREDOXIN-5, MITOCHONDRIAL"/>
    <property type="match status" value="1"/>
</dbReference>
<dbReference type="Proteomes" id="UP000295729">
    <property type="component" value="Unassembled WGS sequence"/>
</dbReference>
<dbReference type="Gene3D" id="3.40.30.10">
    <property type="entry name" value="Glutaredoxin"/>
    <property type="match status" value="1"/>
</dbReference>
<comment type="similarity">
    <text evidence="6">Belongs to the peroxiredoxin family. Prx5 subfamily.</text>
</comment>